<dbReference type="EMBL" id="JACGCI010000069">
    <property type="protein sequence ID" value="KAF6748620.1"/>
    <property type="molecule type" value="Genomic_DNA"/>
</dbReference>
<comment type="caution">
    <text evidence="2">The sequence shown here is derived from an EMBL/GenBank/DDBJ whole genome shotgun (WGS) entry which is preliminary data.</text>
</comment>
<accession>A0A8H6HKB7</accession>
<keyword evidence="3" id="KW-1185">Reference proteome</keyword>
<feature type="compositionally biased region" description="Basic and acidic residues" evidence="1">
    <location>
        <begin position="212"/>
        <end position="221"/>
    </location>
</feature>
<sequence length="290" mass="31355">MRDPAIGVLARKPGPTYEVTATAAYETTASTRGAAEGRRPLSSPSHKRRGPLAVKSYKPPPAHERLPATEAEPCQHSTSAYEPEPRHATAPTTASTRMASSRGGDGGPSHAILYQSLNHDTRHRPMTASRRMASSRSDDGRRWNGAILGSHMNPPLHRHRTPDHPKKNSGKDASDQRRRGKPRATPTPTSSARIQNSKPSQHRRQPAKRHHDSPDSHEPGRSRRPREHGGAETVPARVGNGKDGGGGWMADTAGWGAMVQPFTDPTLSVNLLLPPPPPEIAFKKTSAQPS</sequence>
<protein>
    <submittedName>
        <fullName evidence="2">Uncharacterized protein</fullName>
    </submittedName>
</protein>
<evidence type="ECO:0000313" key="2">
    <source>
        <dbReference type="EMBL" id="KAF6748620.1"/>
    </source>
</evidence>
<evidence type="ECO:0000256" key="1">
    <source>
        <dbReference type="SAM" id="MobiDB-lite"/>
    </source>
</evidence>
<reference evidence="2 3" key="1">
    <citation type="submission" date="2020-07" db="EMBL/GenBank/DDBJ databases">
        <title>Comparative genomics of pyrophilous fungi reveals a link between fire events and developmental genes.</title>
        <authorList>
            <consortium name="DOE Joint Genome Institute"/>
            <person name="Steindorff A.S."/>
            <person name="Carver A."/>
            <person name="Calhoun S."/>
            <person name="Stillman K."/>
            <person name="Liu H."/>
            <person name="Lipzen A."/>
            <person name="Pangilinan J."/>
            <person name="Labutti K."/>
            <person name="Bruns T.D."/>
            <person name="Grigoriev I.V."/>
        </authorList>
    </citation>
    <scope>NUCLEOTIDE SEQUENCE [LARGE SCALE GENOMIC DNA]</scope>
    <source>
        <strain evidence="2 3">CBS 144469</strain>
    </source>
</reference>
<feature type="compositionally biased region" description="Basic and acidic residues" evidence="1">
    <location>
        <begin position="162"/>
        <end position="177"/>
    </location>
</feature>
<evidence type="ECO:0000313" key="3">
    <source>
        <dbReference type="Proteomes" id="UP000521943"/>
    </source>
</evidence>
<dbReference type="AlphaFoldDB" id="A0A8H6HKB7"/>
<feature type="compositionally biased region" description="Basic residues" evidence="1">
    <location>
        <begin position="200"/>
        <end position="211"/>
    </location>
</feature>
<organism evidence="2 3">
    <name type="scientific">Ephemerocybe angulata</name>
    <dbReference type="NCBI Taxonomy" id="980116"/>
    <lineage>
        <taxon>Eukaryota</taxon>
        <taxon>Fungi</taxon>
        <taxon>Dikarya</taxon>
        <taxon>Basidiomycota</taxon>
        <taxon>Agaricomycotina</taxon>
        <taxon>Agaricomycetes</taxon>
        <taxon>Agaricomycetidae</taxon>
        <taxon>Agaricales</taxon>
        <taxon>Agaricineae</taxon>
        <taxon>Psathyrellaceae</taxon>
        <taxon>Ephemerocybe</taxon>
    </lineage>
</organism>
<feature type="compositionally biased region" description="Polar residues" evidence="1">
    <location>
        <begin position="186"/>
        <end position="199"/>
    </location>
</feature>
<gene>
    <name evidence="2" type="ORF">DFP72DRAFT_1073974</name>
</gene>
<proteinExistence type="predicted"/>
<dbReference type="Proteomes" id="UP000521943">
    <property type="component" value="Unassembled WGS sequence"/>
</dbReference>
<feature type="compositionally biased region" description="Polar residues" evidence="1">
    <location>
        <begin position="90"/>
        <end position="99"/>
    </location>
</feature>
<name>A0A8H6HKB7_9AGAR</name>
<feature type="region of interest" description="Disordered" evidence="1">
    <location>
        <begin position="23"/>
        <end position="249"/>
    </location>
</feature>
<feature type="compositionally biased region" description="Low complexity" evidence="1">
    <location>
        <begin position="126"/>
        <end position="135"/>
    </location>
</feature>